<evidence type="ECO:0000313" key="4">
    <source>
        <dbReference type="Proteomes" id="UP000000689"/>
    </source>
</evidence>
<name>G0W550_NAUDC</name>
<dbReference type="PANTHER" id="PTHR21354:SF0">
    <property type="entry name" value="ZINC FINGER PROTEIN 511"/>
    <property type="match status" value="1"/>
</dbReference>
<dbReference type="PROSITE" id="PS00028">
    <property type="entry name" value="ZINC_FINGER_C2H2_1"/>
    <property type="match status" value="1"/>
</dbReference>
<gene>
    <name evidence="3" type="primary">NDAI0A07840</name>
    <name evidence="3" type="ordered locus">NDAI_0A07840</name>
</gene>
<evidence type="ECO:0000256" key="1">
    <source>
        <dbReference type="SAM" id="MobiDB-lite"/>
    </source>
</evidence>
<dbReference type="OrthoDB" id="18440at2759"/>
<dbReference type="HOGENOM" id="CLU_092647_3_1_1"/>
<dbReference type="InterPro" id="IPR039258">
    <property type="entry name" value="ZNF511"/>
</dbReference>
<feature type="region of interest" description="Disordered" evidence="1">
    <location>
        <begin position="1"/>
        <end position="24"/>
    </location>
</feature>
<protein>
    <recommendedName>
        <fullName evidence="2">C2H2-type domain-containing protein</fullName>
    </recommendedName>
</protein>
<reference evidence="3 4" key="1">
    <citation type="journal article" date="2011" name="Proc. Natl. Acad. Sci. U.S.A.">
        <title>Evolutionary erosion of yeast sex chromosomes by mating-type switching accidents.</title>
        <authorList>
            <person name="Gordon J.L."/>
            <person name="Armisen D."/>
            <person name="Proux-Wera E."/>
            <person name="Oheigeartaigh S.S."/>
            <person name="Byrne K.P."/>
            <person name="Wolfe K.H."/>
        </authorList>
    </citation>
    <scope>NUCLEOTIDE SEQUENCE [LARGE SCALE GENOMIC DNA]</scope>
    <source>
        <strain evidence="4">ATCC 10597 / BCRC 20456 / CBS 421 / NBRC 0211 / NRRL Y-12639</strain>
    </source>
</reference>
<dbReference type="EMBL" id="HE580267">
    <property type="protein sequence ID" value="CCD22938.1"/>
    <property type="molecule type" value="Genomic_DNA"/>
</dbReference>
<dbReference type="InterPro" id="IPR013087">
    <property type="entry name" value="Znf_C2H2_type"/>
</dbReference>
<accession>G0W550</accession>
<dbReference type="SMART" id="SM00355">
    <property type="entry name" value="ZnF_C2H2"/>
    <property type="match status" value="2"/>
</dbReference>
<evidence type="ECO:0000259" key="2">
    <source>
        <dbReference type="PROSITE" id="PS00028"/>
    </source>
</evidence>
<dbReference type="PANTHER" id="PTHR21354">
    <property type="entry name" value="ZINC FINGER PROTEIN 511"/>
    <property type="match status" value="1"/>
</dbReference>
<sequence length="146" mass="16711">MKRSRSKQEEEGEGEGEGIGKGESESAVIVGHDNTKNSSLTTNTNTNGILCNESSCCNNFIPIELYDFHVSQCHDHQCSQCLKSLPNQYRLQLHIDELHNPFKNNQQKQSLRCFKEECSVRFETHQDRISHLCKIHDEPGFLDFDV</sequence>
<dbReference type="Proteomes" id="UP000000689">
    <property type="component" value="Chromosome 1"/>
</dbReference>
<dbReference type="AlphaFoldDB" id="G0W550"/>
<dbReference type="RefSeq" id="XP_003668181.1">
    <property type="nucleotide sequence ID" value="XM_003668133.1"/>
</dbReference>
<proteinExistence type="predicted"/>
<dbReference type="GeneID" id="11493900"/>
<keyword evidence="4" id="KW-1185">Reference proteome</keyword>
<dbReference type="KEGG" id="ndi:NDAI_0A07840"/>
<dbReference type="OMA" id="YNFNIIY"/>
<evidence type="ECO:0000313" key="3">
    <source>
        <dbReference type="EMBL" id="CCD22938.1"/>
    </source>
</evidence>
<feature type="domain" description="C2H2-type" evidence="2">
    <location>
        <begin position="78"/>
        <end position="99"/>
    </location>
</feature>
<organism evidence="3 4">
    <name type="scientific">Naumovozyma dairenensis (strain ATCC 10597 / BCRC 20456 / CBS 421 / NBRC 0211 / NRRL Y-12639)</name>
    <name type="common">Saccharomyces dairenensis</name>
    <dbReference type="NCBI Taxonomy" id="1071378"/>
    <lineage>
        <taxon>Eukaryota</taxon>
        <taxon>Fungi</taxon>
        <taxon>Dikarya</taxon>
        <taxon>Ascomycota</taxon>
        <taxon>Saccharomycotina</taxon>
        <taxon>Saccharomycetes</taxon>
        <taxon>Saccharomycetales</taxon>
        <taxon>Saccharomycetaceae</taxon>
        <taxon>Naumovozyma</taxon>
    </lineage>
</organism>